<dbReference type="Pfam" id="PF00582">
    <property type="entry name" value="Usp"/>
    <property type="match status" value="1"/>
</dbReference>
<sequence length="136" mass="14677">MYNNVLVALSLEHGISEQALSAARALLSKGGKITAAHIHEPPNKQIMYYMEQNVVEKSYQKAEAGLADRLQSETGVSAVILESQSAGRAITEYANTQAIDCIVIASHKPGMKEFFLGSTAALVVRHALCSVHVLRV</sequence>
<feature type="domain" description="UspA" evidence="2">
    <location>
        <begin position="1"/>
        <end position="135"/>
    </location>
</feature>
<evidence type="ECO:0000313" key="3">
    <source>
        <dbReference type="EMBL" id="SPJ29530.1"/>
    </source>
</evidence>
<dbReference type="PANTHER" id="PTHR46268">
    <property type="entry name" value="STRESS RESPONSE PROTEIN NHAX"/>
    <property type="match status" value="1"/>
</dbReference>
<organism evidence="3 4">
    <name type="scientific">Falsiruegeria mediterranea M17</name>
    <dbReference type="NCBI Taxonomy" id="1200281"/>
    <lineage>
        <taxon>Bacteria</taxon>
        <taxon>Pseudomonadati</taxon>
        <taxon>Pseudomonadota</taxon>
        <taxon>Alphaproteobacteria</taxon>
        <taxon>Rhodobacterales</taxon>
        <taxon>Roseobacteraceae</taxon>
        <taxon>Falsiruegeria</taxon>
    </lineage>
</organism>
<dbReference type="InterPro" id="IPR006016">
    <property type="entry name" value="UspA"/>
</dbReference>
<evidence type="ECO:0000259" key="2">
    <source>
        <dbReference type="Pfam" id="PF00582"/>
    </source>
</evidence>
<proteinExistence type="inferred from homology"/>
<dbReference type="Proteomes" id="UP000244898">
    <property type="component" value="Unassembled WGS sequence"/>
</dbReference>
<accession>A0A2R8CAR2</accession>
<name>A0A2R8CAR2_9RHOB</name>
<dbReference type="InterPro" id="IPR014729">
    <property type="entry name" value="Rossmann-like_a/b/a_fold"/>
</dbReference>
<evidence type="ECO:0000256" key="1">
    <source>
        <dbReference type="ARBA" id="ARBA00008791"/>
    </source>
</evidence>
<dbReference type="EMBL" id="ONZG01000007">
    <property type="protein sequence ID" value="SPJ29530.1"/>
    <property type="molecule type" value="Genomic_DNA"/>
</dbReference>
<reference evidence="4" key="1">
    <citation type="submission" date="2018-03" db="EMBL/GenBank/DDBJ databases">
        <authorList>
            <person name="Rodrigo-Torres L."/>
            <person name="Arahal R. D."/>
            <person name="Lucena T."/>
        </authorList>
    </citation>
    <scope>NUCLEOTIDE SEQUENCE [LARGE SCALE GENOMIC DNA]</scope>
    <source>
        <strain evidence="4">CECT 7615</strain>
    </source>
</reference>
<dbReference type="CDD" id="cd00293">
    <property type="entry name" value="USP-like"/>
    <property type="match status" value="1"/>
</dbReference>
<gene>
    <name evidence="3" type="primary">uspF_4</name>
    <name evidence="3" type="ORF">TRM7615_03050</name>
</gene>
<keyword evidence="4" id="KW-1185">Reference proteome</keyword>
<dbReference type="OrthoDB" id="9792500at2"/>
<dbReference type="PANTHER" id="PTHR46268:SF6">
    <property type="entry name" value="UNIVERSAL STRESS PROTEIN UP12"/>
    <property type="match status" value="1"/>
</dbReference>
<dbReference type="RefSeq" id="WP_108788976.1">
    <property type="nucleotide sequence ID" value="NZ_ONZG01000007.1"/>
</dbReference>
<protein>
    <submittedName>
        <fullName evidence="3">Universal stress protein F</fullName>
    </submittedName>
</protein>
<evidence type="ECO:0000313" key="4">
    <source>
        <dbReference type="Proteomes" id="UP000244898"/>
    </source>
</evidence>
<dbReference type="AlphaFoldDB" id="A0A2R8CAR2"/>
<dbReference type="SUPFAM" id="SSF52402">
    <property type="entry name" value="Adenine nucleotide alpha hydrolases-like"/>
    <property type="match status" value="1"/>
</dbReference>
<dbReference type="Gene3D" id="3.40.50.620">
    <property type="entry name" value="HUPs"/>
    <property type="match status" value="1"/>
</dbReference>
<comment type="similarity">
    <text evidence="1">Belongs to the universal stress protein A family.</text>
</comment>